<organism evidence="2 3">
    <name type="scientific">Neisseria wadsworthii 9715</name>
    <dbReference type="NCBI Taxonomy" id="1030841"/>
    <lineage>
        <taxon>Bacteria</taxon>
        <taxon>Pseudomonadati</taxon>
        <taxon>Pseudomonadota</taxon>
        <taxon>Betaproteobacteria</taxon>
        <taxon>Neisseriales</taxon>
        <taxon>Neisseriaceae</taxon>
        <taxon>Neisseria</taxon>
    </lineage>
</organism>
<dbReference type="Proteomes" id="UP000005336">
    <property type="component" value="Unassembled WGS sequence"/>
</dbReference>
<dbReference type="EC" id="3.1.3.2" evidence="2"/>
<gene>
    <name evidence="2" type="primary">rpsB</name>
    <name evidence="2" type="ORF">HMPREF9370_1010</name>
</gene>
<keyword evidence="2" id="KW-0378">Hydrolase</keyword>
<dbReference type="GO" id="GO:0003993">
    <property type="term" value="F:acid phosphatase activity"/>
    <property type="evidence" value="ECO:0007669"/>
    <property type="project" value="UniProtKB-EC"/>
</dbReference>
<keyword evidence="2" id="KW-0687">Ribonucleoprotein</keyword>
<feature type="signal peptide" evidence="1">
    <location>
        <begin position="1"/>
        <end position="26"/>
    </location>
</feature>
<feature type="chain" id="PRO_5003462301" evidence="1">
    <location>
        <begin position="27"/>
        <end position="85"/>
    </location>
</feature>
<accession>G4CPK0</accession>
<dbReference type="HOGENOM" id="CLU_2509253_0_0_4"/>
<keyword evidence="2" id="KW-0689">Ribosomal protein</keyword>
<dbReference type="STRING" id="1030841.HMPREF9370_1010"/>
<comment type="caution">
    <text evidence="2">The sequence shown here is derived from an EMBL/GenBank/DDBJ whole genome shotgun (WGS) entry which is preliminary data.</text>
</comment>
<name>G4CPK0_9NEIS</name>
<dbReference type="AlphaFoldDB" id="G4CPK0"/>
<sequence>MLVRITMWLALFALFAVLAATGAAGADDYKLISPQPADDTAARLVQMDAAARAAEIEVLRQYEAVDFDWVKGVVYEPVEDDTSGG</sequence>
<protein>
    <submittedName>
        <fullName evidence="2">30S ribosomal protein S2</fullName>
        <ecNumber evidence="2">3.1.3.2</ecNumber>
    </submittedName>
</protein>
<evidence type="ECO:0000256" key="1">
    <source>
        <dbReference type="SAM" id="SignalP"/>
    </source>
</evidence>
<dbReference type="GO" id="GO:0005840">
    <property type="term" value="C:ribosome"/>
    <property type="evidence" value="ECO:0007669"/>
    <property type="project" value="UniProtKB-KW"/>
</dbReference>
<dbReference type="EMBL" id="AGAZ01000038">
    <property type="protein sequence ID" value="EGZ47763.1"/>
    <property type="molecule type" value="Genomic_DNA"/>
</dbReference>
<keyword evidence="3" id="KW-1185">Reference proteome</keyword>
<proteinExistence type="predicted"/>
<evidence type="ECO:0000313" key="2">
    <source>
        <dbReference type="EMBL" id="EGZ47763.1"/>
    </source>
</evidence>
<keyword evidence="1" id="KW-0732">Signal</keyword>
<dbReference type="PATRIC" id="fig|1030841.3.peg.989"/>
<evidence type="ECO:0000313" key="3">
    <source>
        <dbReference type="Proteomes" id="UP000005336"/>
    </source>
</evidence>
<reference evidence="2 3" key="1">
    <citation type="submission" date="2011-06" db="EMBL/GenBank/DDBJ databases">
        <authorList>
            <person name="Muzny D."/>
            <person name="Qin X."/>
            <person name="Deng J."/>
            <person name="Jiang H."/>
            <person name="Liu Y."/>
            <person name="Qu J."/>
            <person name="Song X.-Z."/>
            <person name="Zhang L."/>
            <person name="Thornton R."/>
            <person name="Coyle M."/>
            <person name="Francisco L."/>
            <person name="Jackson L."/>
            <person name="Javaid M."/>
            <person name="Korchina V."/>
            <person name="Kovar C."/>
            <person name="Mata R."/>
            <person name="Mathew T."/>
            <person name="Ngo R."/>
            <person name="Nguyen L."/>
            <person name="Nguyen N."/>
            <person name="Okwuonu G."/>
            <person name="Ongeri F."/>
            <person name="Pham C."/>
            <person name="Simmons D."/>
            <person name="Wilczek-Boney K."/>
            <person name="Hale W."/>
            <person name="Jakkamsetti A."/>
            <person name="Pham P."/>
            <person name="Ruth R."/>
            <person name="San Lucas F."/>
            <person name="Warren J."/>
            <person name="Zhang J."/>
            <person name="Zhao Z."/>
            <person name="Zhou C."/>
            <person name="Zhu D."/>
            <person name="Lee S."/>
            <person name="Bess C."/>
            <person name="Blankenburg K."/>
            <person name="Forbes L."/>
            <person name="Fu Q."/>
            <person name="Gubbala S."/>
            <person name="Hirani K."/>
            <person name="Jayaseelan J.C."/>
            <person name="Lara F."/>
            <person name="Munidasa M."/>
            <person name="Palculict T."/>
            <person name="Patil S."/>
            <person name="Pu L.-L."/>
            <person name="Saada N."/>
            <person name="Tang L."/>
            <person name="Weissenberger G."/>
            <person name="Zhu Y."/>
            <person name="Hemphill L."/>
            <person name="Shang Y."/>
            <person name="Youmans B."/>
            <person name="Ayvaz T."/>
            <person name="Ross M."/>
            <person name="Santibanez J."/>
            <person name="Aqrawi P."/>
            <person name="Gross S."/>
            <person name="Joshi V."/>
            <person name="Fowler G."/>
            <person name="Nazareth L."/>
            <person name="Reid J."/>
            <person name="Worley K."/>
            <person name="Petrosino J."/>
            <person name="Highlander S."/>
            <person name="Gibbs R."/>
        </authorList>
    </citation>
    <scope>NUCLEOTIDE SEQUENCE [LARGE SCALE GENOMIC DNA]</scope>
    <source>
        <strain evidence="2 3">9715</strain>
    </source>
</reference>